<organism evidence="3 4">
    <name type="scientific">Serendipita vermifera MAFF 305830</name>
    <dbReference type="NCBI Taxonomy" id="933852"/>
    <lineage>
        <taxon>Eukaryota</taxon>
        <taxon>Fungi</taxon>
        <taxon>Dikarya</taxon>
        <taxon>Basidiomycota</taxon>
        <taxon>Agaricomycotina</taxon>
        <taxon>Agaricomycetes</taxon>
        <taxon>Sebacinales</taxon>
        <taxon>Serendipitaceae</taxon>
        <taxon>Serendipita</taxon>
    </lineage>
</organism>
<feature type="domain" description="Retrovirus-related Pol polyprotein from transposon TNT 1-94-like beta-barrel" evidence="2">
    <location>
        <begin position="327"/>
        <end position="379"/>
    </location>
</feature>
<reference evidence="4" key="2">
    <citation type="submission" date="2015-01" db="EMBL/GenBank/DDBJ databases">
        <title>Evolutionary Origins and Diversification of the Mycorrhizal Mutualists.</title>
        <authorList>
            <consortium name="DOE Joint Genome Institute"/>
            <consortium name="Mycorrhizal Genomics Consortium"/>
            <person name="Kohler A."/>
            <person name="Kuo A."/>
            <person name="Nagy L.G."/>
            <person name="Floudas D."/>
            <person name="Copeland A."/>
            <person name="Barry K.W."/>
            <person name="Cichocki N."/>
            <person name="Veneault-Fourrey C."/>
            <person name="LaButti K."/>
            <person name="Lindquist E.A."/>
            <person name="Lipzen A."/>
            <person name="Lundell T."/>
            <person name="Morin E."/>
            <person name="Murat C."/>
            <person name="Riley R."/>
            <person name="Ohm R."/>
            <person name="Sun H."/>
            <person name="Tunlid A."/>
            <person name="Henrissat B."/>
            <person name="Grigoriev I.V."/>
            <person name="Hibbett D.S."/>
            <person name="Martin F."/>
        </authorList>
    </citation>
    <scope>NUCLEOTIDE SEQUENCE [LARGE SCALE GENOMIC DNA]</scope>
    <source>
        <strain evidence="4">MAFF 305830</strain>
    </source>
</reference>
<evidence type="ECO:0000256" key="1">
    <source>
        <dbReference type="SAM" id="MobiDB-lite"/>
    </source>
</evidence>
<name>A0A0C3AAS0_SERVB</name>
<feature type="region of interest" description="Disordered" evidence="1">
    <location>
        <begin position="265"/>
        <end position="339"/>
    </location>
</feature>
<accession>A0A0C3AAS0</accession>
<reference evidence="3 4" key="1">
    <citation type="submission" date="2014-04" db="EMBL/GenBank/DDBJ databases">
        <authorList>
            <consortium name="DOE Joint Genome Institute"/>
            <person name="Kuo A."/>
            <person name="Zuccaro A."/>
            <person name="Kohler A."/>
            <person name="Nagy L.G."/>
            <person name="Floudas D."/>
            <person name="Copeland A."/>
            <person name="Barry K.W."/>
            <person name="Cichocki N."/>
            <person name="Veneault-Fourrey C."/>
            <person name="LaButti K."/>
            <person name="Lindquist E.A."/>
            <person name="Lipzen A."/>
            <person name="Lundell T."/>
            <person name="Morin E."/>
            <person name="Murat C."/>
            <person name="Sun H."/>
            <person name="Tunlid A."/>
            <person name="Henrissat B."/>
            <person name="Grigoriev I.V."/>
            <person name="Hibbett D.S."/>
            <person name="Martin F."/>
            <person name="Nordberg H.P."/>
            <person name="Cantor M.N."/>
            <person name="Hua S.X."/>
        </authorList>
    </citation>
    <scope>NUCLEOTIDE SEQUENCE [LARGE SCALE GENOMIC DNA]</scope>
    <source>
        <strain evidence="3 4">MAFF 305830</strain>
    </source>
</reference>
<evidence type="ECO:0000259" key="2">
    <source>
        <dbReference type="Pfam" id="PF22936"/>
    </source>
</evidence>
<dbReference type="AlphaFoldDB" id="A0A0C3AAS0"/>
<dbReference type="Proteomes" id="UP000054097">
    <property type="component" value="Unassembled WGS sequence"/>
</dbReference>
<sequence>MSESLVLTKIAAIGEPTANNFSTWTWGLTSALRAAKVWDPIFAKDSSGRVPQCPEESINAAGYREYQQLALKACGHIVDAAGYTNSSITDPYDQRRDPVGMLNAITAKYAEKTSSTRFASLSNQLKAERNMNEDWVEYITRLRELQKTTQRLRPDHYTVEDLDSEVLLFTLVHSLDASSPFVTSLLANPHTSFDTVADAITRTYHVNKDAVPGKGSAPISSANAATIIEEANAAYNSIMCFWCEKPGHPMAKCTEAQAAKKLWLASKGTGSSSGRGGNRGQRGGRGSRGGNRRSVATHSNDEASAAVEFAGNASTTLSPSEAPPNDWTVDSGASSSMTPRREWVHSIVPDRRGVKLADGSIIWSEGRGVVTFKPLINGKALKP</sequence>
<dbReference type="HOGENOM" id="CLU_056430_0_0_1"/>
<protein>
    <recommendedName>
        <fullName evidence="2">Retrovirus-related Pol polyprotein from transposon TNT 1-94-like beta-barrel domain-containing protein</fullName>
    </recommendedName>
</protein>
<dbReference type="OrthoDB" id="5598079at2759"/>
<feature type="compositionally biased region" description="Gly residues" evidence="1">
    <location>
        <begin position="271"/>
        <end position="289"/>
    </location>
</feature>
<keyword evidence="4" id="KW-1185">Reference proteome</keyword>
<gene>
    <name evidence="3" type="ORF">M408DRAFT_80103</name>
</gene>
<proteinExistence type="predicted"/>
<feature type="non-terminal residue" evidence="3">
    <location>
        <position position="383"/>
    </location>
</feature>
<evidence type="ECO:0000313" key="4">
    <source>
        <dbReference type="Proteomes" id="UP000054097"/>
    </source>
</evidence>
<dbReference type="EMBL" id="KN824373">
    <property type="protein sequence ID" value="KIM21725.1"/>
    <property type="molecule type" value="Genomic_DNA"/>
</dbReference>
<dbReference type="Pfam" id="PF22936">
    <property type="entry name" value="Pol_BBD"/>
    <property type="match status" value="1"/>
</dbReference>
<dbReference type="InterPro" id="IPR054722">
    <property type="entry name" value="PolX-like_BBD"/>
</dbReference>
<dbReference type="STRING" id="933852.A0A0C3AAS0"/>
<evidence type="ECO:0000313" key="3">
    <source>
        <dbReference type="EMBL" id="KIM21725.1"/>
    </source>
</evidence>